<keyword evidence="4 5" id="KW-0663">Pyridoxal phosphate</keyword>
<feature type="binding site" evidence="5">
    <location>
        <begin position="105"/>
        <end position="106"/>
    </location>
    <ligand>
        <name>pyridoxal 5'-phosphate</name>
        <dbReference type="ChEBI" id="CHEBI:597326"/>
    </ligand>
</feature>
<dbReference type="GO" id="GO:0006526">
    <property type="term" value="P:L-arginine biosynthetic process"/>
    <property type="evidence" value="ECO:0007669"/>
    <property type="project" value="UniProtKB-UniRule"/>
</dbReference>
<dbReference type="PROSITE" id="PS00600">
    <property type="entry name" value="AA_TRANSFER_CLASS_3"/>
    <property type="match status" value="1"/>
</dbReference>
<protein>
    <recommendedName>
        <fullName evidence="5">Acetylornithine aminotransferase</fullName>
        <shortName evidence="5">ACOAT</shortName>
        <ecNumber evidence="5">2.6.1.11</ecNumber>
    </recommendedName>
</protein>
<feature type="binding site" evidence="5">
    <location>
        <position position="141"/>
    </location>
    <ligand>
        <name>N(2)-acetyl-L-ornithine</name>
        <dbReference type="ChEBI" id="CHEBI:57805"/>
    </ligand>
</feature>
<dbReference type="Pfam" id="PF00202">
    <property type="entry name" value="Aminotran_3"/>
    <property type="match status" value="1"/>
</dbReference>
<dbReference type="HAMAP" id="MF_01107">
    <property type="entry name" value="ArgD_aminotrans_3"/>
    <property type="match status" value="1"/>
</dbReference>
<proteinExistence type="inferred from homology"/>
<keyword evidence="5" id="KW-0055">Arginine biosynthesis</keyword>
<comment type="subunit">
    <text evidence="5">Homodimer.</text>
</comment>
<dbReference type="Gene3D" id="3.40.640.10">
    <property type="entry name" value="Type I PLP-dependent aspartate aminotransferase-like (Major domain)"/>
    <property type="match status" value="1"/>
</dbReference>
<dbReference type="InterPro" id="IPR015421">
    <property type="entry name" value="PyrdxlP-dep_Trfase_major"/>
</dbReference>
<dbReference type="InterPro" id="IPR049704">
    <property type="entry name" value="Aminotrans_3_PPA_site"/>
</dbReference>
<comment type="subcellular location">
    <subcellularLocation>
        <location evidence="5">Cytoplasm</location>
    </subcellularLocation>
</comment>
<dbReference type="GO" id="GO:0030170">
    <property type="term" value="F:pyridoxal phosphate binding"/>
    <property type="evidence" value="ECO:0007669"/>
    <property type="project" value="InterPro"/>
</dbReference>
<dbReference type="InterPro" id="IPR015422">
    <property type="entry name" value="PyrdxlP-dep_Trfase_small"/>
</dbReference>
<dbReference type="CDD" id="cd00610">
    <property type="entry name" value="OAT_like"/>
    <property type="match status" value="1"/>
</dbReference>
<evidence type="ECO:0000256" key="1">
    <source>
        <dbReference type="ARBA" id="ARBA00022576"/>
    </source>
</evidence>
<reference evidence="6 7" key="1">
    <citation type="journal article" date="2019" name="Front. Microbiol.">
        <title>Thermoanaerosceptrum fracticalcis gen. nov. sp. nov., a Novel Fumarate-Fermenting Microorganism From a Deep Fractured Carbonate Aquifer of the US Great Basin.</title>
        <authorList>
            <person name="Hamilton-Brehm S.D."/>
            <person name="Stewart L.E."/>
            <person name="Zavarin M."/>
            <person name="Caldwell M."/>
            <person name="Lawson P.A."/>
            <person name="Onstott T.C."/>
            <person name="Grzymski J."/>
            <person name="Neveux I."/>
            <person name="Lollar B.S."/>
            <person name="Russell C.E."/>
            <person name="Moser D.P."/>
        </authorList>
    </citation>
    <scope>NUCLEOTIDE SEQUENCE [LARGE SCALE GENOMIC DNA]</scope>
    <source>
        <strain evidence="6 7">DRI-13</strain>
    </source>
</reference>
<dbReference type="InterPro" id="IPR004636">
    <property type="entry name" value="AcOrn/SuccOrn_fam"/>
</dbReference>
<dbReference type="KEGG" id="tfr:BR63_15095"/>
<keyword evidence="2 5" id="KW-0028">Amino-acid biosynthesis</keyword>
<gene>
    <name evidence="5" type="primary">argD</name>
    <name evidence="6" type="ORF">BR63_15095</name>
</gene>
<feature type="binding site" evidence="5">
    <location>
        <begin position="223"/>
        <end position="226"/>
    </location>
    <ligand>
        <name>pyridoxal 5'-phosphate</name>
        <dbReference type="ChEBI" id="CHEBI:597326"/>
    </ligand>
</feature>
<name>A0A7G6E5Y8_THEFR</name>
<dbReference type="GO" id="GO:0005737">
    <property type="term" value="C:cytoplasm"/>
    <property type="evidence" value="ECO:0007669"/>
    <property type="project" value="UniProtKB-SubCell"/>
</dbReference>
<evidence type="ECO:0000256" key="5">
    <source>
        <dbReference type="HAMAP-Rule" id="MF_01107"/>
    </source>
</evidence>
<dbReference type="PANTHER" id="PTHR11986">
    <property type="entry name" value="AMINOTRANSFERASE CLASS III"/>
    <property type="match status" value="1"/>
</dbReference>
<comment type="miscellaneous">
    <text evidence="5">May also have succinyldiaminopimelate aminotransferase activity, thus carrying out the corresponding step in lysine biosynthesis.</text>
</comment>
<feature type="binding site" evidence="5">
    <location>
        <position position="280"/>
    </location>
    <ligand>
        <name>N(2)-acetyl-L-ornithine</name>
        <dbReference type="ChEBI" id="CHEBI:57805"/>
    </ligand>
</feature>
<dbReference type="PIRSF" id="PIRSF000521">
    <property type="entry name" value="Transaminase_4ab_Lys_Orn"/>
    <property type="match status" value="1"/>
</dbReference>
<dbReference type="UniPathway" id="UPA00068">
    <property type="reaction ID" value="UER00109"/>
</dbReference>
<comment type="catalytic activity">
    <reaction evidence="5">
        <text>N(2)-acetyl-L-ornithine + 2-oxoglutarate = N-acetyl-L-glutamate 5-semialdehyde + L-glutamate</text>
        <dbReference type="Rhea" id="RHEA:18049"/>
        <dbReference type="ChEBI" id="CHEBI:16810"/>
        <dbReference type="ChEBI" id="CHEBI:29123"/>
        <dbReference type="ChEBI" id="CHEBI:29985"/>
        <dbReference type="ChEBI" id="CHEBI:57805"/>
        <dbReference type="EC" id="2.6.1.11"/>
    </reaction>
</comment>
<dbReference type="EC" id="2.6.1.11" evidence="5"/>
<keyword evidence="5" id="KW-0963">Cytoplasm</keyword>
<organism evidence="6 7">
    <name type="scientific">Thermanaerosceptrum fracticalcis</name>
    <dbReference type="NCBI Taxonomy" id="1712410"/>
    <lineage>
        <taxon>Bacteria</taxon>
        <taxon>Bacillati</taxon>
        <taxon>Bacillota</taxon>
        <taxon>Clostridia</taxon>
        <taxon>Eubacteriales</taxon>
        <taxon>Peptococcaceae</taxon>
        <taxon>Thermanaerosceptrum</taxon>
    </lineage>
</organism>
<evidence type="ECO:0000313" key="6">
    <source>
        <dbReference type="EMBL" id="QNB47492.1"/>
    </source>
</evidence>
<comment type="similarity">
    <text evidence="5">Belongs to the class-III pyridoxal-phosphate-dependent aminotransferase family. ArgD subfamily.</text>
</comment>
<evidence type="ECO:0000256" key="2">
    <source>
        <dbReference type="ARBA" id="ARBA00022605"/>
    </source>
</evidence>
<evidence type="ECO:0000313" key="7">
    <source>
        <dbReference type="Proteomes" id="UP000515847"/>
    </source>
</evidence>
<dbReference type="GO" id="GO:0003992">
    <property type="term" value="F:N2-acetyl-L-ornithine:2-oxoglutarate 5-aminotransferase activity"/>
    <property type="evidence" value="ECO:0007669"/>
    <property type="project" value="UniProtKB-UniRule"/>
</dbReference>
<keyword evidence="7" id="KW-1185">Reference proteome</keyword>
<comment type="cofactor">
    <cofactor evidence="5">
        <name>pyridoxal 5'-phosphate</name>
        <dbReference type="ChEBI" id="CHEBI:597326"/>
    </cofactor>
    <text evidence="5">Binds 1 pyridoxal phosphate per subunit.</text>
</comment>
<keyword evidence="3 5" id="KW-0808">Transferase</keyword>
<dbReference type="PANTHER" id="PTHR11986:SF79">
    <property type="entry name" value="ACETYLORNITHINE AMINOTRANSFERASE, MITOCHONDRIAL"/>
    <property type="match status" value="1"/>
</dbReference>
<dbReference type="GO" id="GO:0042802">
    <property type="term" value="F:identical protein binding"/>
    <property type="evidence" value="ECO:0007669"/>
    <property type="project" value="TreeGrafter"/>
</dbReference>
<dbReference type="InterPro" id="IPR015424">
    <property type="entry name" value="PyrdxlP-dep_Trfase"/>
</dbReference>
<dbReference type="OrthoDB" id="9807885at2"/>
<sequence length="405" mass="44278">MNNETIMKMGQEYVMNTYLRQPFALVRGQGSYVWDADGNKYLDMVSGIAVNNVGHCHPKVVEAIQKQAQELLHCSNLYWIEPQVQLAKMITDHSCGTKVFFCNSGAEANEGAIKLARKWASKKYGSGRYEIITALHSFHGRTLTALTATGQEKYQKGFEPLTPGFKYVPYNDLEAMTMAITPQTCAILLEPLQGEGGVYAATPEYMTGVKKLCEEHGLLLMFDEVQTGLGRTGKLFGYEHYGIEPDVFTLAKGLGGGVPIGAVVAKGEAAETFSPGEHASTFGGNPLATAAAIAALSAIIDEKMPQQAFEKGQYITEKFLALKEVHSCIQDVRGLGLLVGMELSFEAKPVQDYCLKKGIIINTVQNKVVRLVPPLNIPYEDIDKCIAVIAESLKVIEEGRAWKGQ</sequence>
<comment type="pathway">
    <text evidence="5">Amino-acid biosynthesis; L-arginine biosynthesis; N(2)-acetyl-L-ornithine from L-glutamate: step 4/4.</text>
</comment>
<dbReference type="NCBIfam" id="NF002325">
    <property type="entry name" value="PRK01278.1"/>
    <property type="match status" value="1"/>
</dbReference>
<dbReference type="NCBIfam" id="TIGR00707">
    <property type="entry name" value="argD"/>
    <property type="match status" value="1"/>
</dbReference>
<dbReference type="AlphaFoldDB" id="A0A7G6E5Y8"/>
<dbReference type="Gene3D" id="3.90.1150.10">
    <property type="entry name" value="Aspartate Aminotransferase, domain 1"/>
    <property type="match status" value="1"/>
</dbReference>
<dbReference type="FunFam" id="3.40.640.10:FF:000004">
    <property type="entry name" value="Acetylornithine aminotransferase"/>
    <property type="match status" value="1"/>
</dbReference>
<dbReference type="RefSeq" id="WP_034423448.1">
    <property type="nucleotide sequence ID" value="NZ_CP045798.1"/>
</dbReference>
<accession>A0A7G6E5Y8</accession>
<dbReference type="NCBIfam" id="NF002874">
    <property type="entry name" value="PRK03244.1"/>
    <property type="match status" value="1"/>
</dbReference>
<dbReference type="Proteomes" id="UP000515847">
    <property type="component" value="Chromosome"/>
</dbReference>
<evidence type="ECO:0000256" key="4">
    <source>
        <dbReference type="ARBA" id="ARBA00022898"/>
    </source>
</evidence>
<dbReference type="InterPro" id="IPR005814">
    <property type="entry name" value="Aminotrans_3"/>
</dbReference>
<dbReference type="InterPro" id="IPR050103">
    <property type="entry name" value="Class-III_PLP-dep_AT"/>
</dbReference>
<feature type="binding site" evidence="5">
    <location>
        <position position="138"/>
    </location>
    <ligand>
        <name>pyridoxal 5'-phosphate</name>
        <dbReference type="ChEBI" id="CHEBI:597326"/>
    </ligand>
</feature>
<dbReference type="SUPFAM" id="SSF53383">
    <property type="entry name" value="PLP-dependent transferases"/>
    <property type="match status" value="1"/>
</dbReference>
<dbReference type="EMBL" id="CP045798">
    <property type="protein sequence ID" value="QNB47492.1"/>
    <property type="molecule type" value="Genomic_DNA"/>
</dbReference>
<evidence type="ECO:0000256" key="3">
    <source>
        <dbReference type="ARBA" id="ARBA00022679"/>
    </source>
</evidence>
<feature type="binding site" evidence="5">
    <location>
        <position position="281"/>
    </location>
    <ligand>
        <name>pyridoxal 5'-phosphate</name>
        <dbReference type="ChEBI" id="CHEBI:597326"/>
    </ligand>
</feature>
<keyword evidence="1 5" id="KW-0032">Aminotransferase</keyword>
<feature type="modified residue" description="N6-(pyridoxal phosphate)lysine" evidence="5">
    <location>
        <position position="252"/>
    </location>
</feature>